<accession>A0A0B1ZKC1</accession>
<evidence type="ECO:0000256" key="2">
    <source>
        <dbReference type="ARBA" id="ARBA00005369"/>
    </source>
</evidence>
<evidence type="ECO:0000256" key="10">
    <source>
        <dbReference type="ARBA" id="ARBA00031323"/>
    </source>
</evidence>
<evidence type="ECO:0000313" key="12">
    <source>
        <dbReference type="EMBL" id="KHK89728.1"/>
    </source>
</evidence>
<evidence type="ECO:0000256" key="1">
    <source>
        <dbReference type="ARBA" id="ARBA00004496"/>
    </source>
</evidence>
<dbReference type="OrthoDB" id="9798496at2"/>
<name>A0A0B1ZKC1_9SPHN</name>
<evidence type="ECO:0000256" key="7">
    <source>
        <dbReference type="ARBA" id="ARBA00022679"/>
    </source>
</evidence>
<dbReference type="PANTHER" id="PTHR11579:SF0">
    <property type="entry name" value="PROTEIN-L-ISOASPARTATE(D-ASPARTATE) O-METHYLTRANSFERASE"/>
    <property type="match status" value="1"/>
</dbReference>
<keyword evidence="5" id="KW-0963">Cytoplasm</keyword>
<comment type="subcellular location">
    <subcellularLocation>
        <location evidence="1">Cytoplasm</location>
    </subcellularLocation>
</comment>
<dbReference type="PANTHER" id="PTHR11579">
    <property type="entry name" value="PROTEIN-L-ISOASPARTATE O-METHYLTRANSFERASE"/>
    <property type="match status" value="1"/>
</dbReference>
<dbReference type="SUPFAM" id="SSF53335">
    <property type="entry name" value="S-adenosyl-L-methionine-dependent methyltransferases"/>
    <property type="match status" value="1"/>
</dbReference>
<dbReference type="STRING" id="1348853.LK12_21340"/>
<dbReference type="Proteomes" id="UP000031057">
    <property type="component" value="Unassembled WGS sequence"/>
</dbReference>
<comment type="similarity">
    <text evidence="2">Belongs to the methyltransferase superfamily. L-isoaspartyl/D-aspartyl protein methyltransferase family.</text>
</comment>
<dbReference type="GO" id="GO:0032259">
    <property type="term" value="P:methylation"/>
    <property type="evidence" value="ECO:0007669"/>
    <property type="project" value="UniProtKB-KW"/>
</dbReference>
<evidence type="ECO:0000256" key="3">
    <source>
        <dbReference type="ARBA" id="ARBA00011890"/>
    </source>
</evidence>
<dbReference type="AlphaFoldDB" id="A0A0B1ZKC1"/>
<evidence type="ECO:0000256" key="5">
    <source>
        <dbReference type="ARBA" id="ARBA00022490"/>
    </source>
</evidence>
<comment type="caution">
    <text evidence="12">The sequence shown here is derived from an EMBL/GenBank/DDBJ whole genome shotgun (WGS) entry which is preliminary data.</text>
</comment>
<evidence type="ECO:0000256" key="9">
    <source>
        <dbReference type="ARBA" id="ARBA00030757"/>
    </source>
</evidence>
<organism evidence="12 13">
    <name type="scientific">Novosphingobium malaysiense</name>
    <dbReference type="NCBI Taxonomy" id="1348853"/>
    <lineage>
        <taxon>Bacteria</taxon>
        <taxon>Pseudomonadati</taxon>
        <taxon>Pseudomonadota</taxon>
        <taxon>Alphaproteobacteria</taxon>
        <taxon>Sphingomonadales</taxon>
        <taxon>Sphingomonadaceae</taxon>
        <taxon>Novosphingobium</taxon>
    </lineage>
</organism>
<evidence type="ECO:0000256" key="8">
    <source>
        <dbReference type="ARBA" id="ARBA00022691"/>
    </source>
</evidence>
<gene>
    <name evidence="12" type="ORF">LK12_21340</name>
</gene>
<dbReference type="Pfam" id="PF01135">
    <property type="entry name" value="PCMT"/>
    <property type="match status" value="1"/>
</dbReference>
<dbReference type="EMBL" id="JTDI01000007">
    <property type="protein sequence ID" value="KHK89728.1"/>
    <property type="molecule type" value="Genomic_DNA"/>
</dbReference>
<keyword evidence="7 12" id="KW-0808">Transferase</keyword>
<dbReference type="EC" id="2.1.1.77" evidence="3"/>
<dbReference type="GO" id="GO:0005737">
    <property type="term" value="C:cytoplasm"/>
    <property type="evidence" value="ECO:0007669"/>
    <property type="project" value="UniProtKB-SubCell"/>
</dbReference>
<dbReference type="InterPro" id="IPR000682">
    <property type="entry name" value="PCMT"/>
</dbReference>
<evidence type="ECO:0000256" key="11">
    <source>
        <dbReference type="ARBA" id="ARBA00031350"/>
    </source>
</evidence>
<evidence type="ECO:0000313" key="13">
    <source>
        <dbReference type="Proteomes" id="UP000031057"/>
    </source>
</evidence>
<dbReference type="RefSeq" id="WP_039289697.1">
    <property type="nucleotide sequence ID" value="NZ_JTDI01000007.1"/>
</dbReference>
<keyword evidence="8" id="KW-0949">S-adenosyl-L-methionine</keyword>
<protein>
    <recommendedName>
        <fullName evidence="4">Protein-L-isoaspartate O-methyltransferase</fullName>
        <ecNumber evidence="3">2.1.1.77</ecNumber>
    </recommendedName>
    <alternativeName>
        <fullName evidence="11">L-isoaspartyl protein carboxyl methyltransferase</fullName>
    </alternativeName>
    <alternativeName>
        <fullName evidence="9">Protein L-isoaspartyl methyltransferase</fullName>
    </alternativeName>
    <alternativeName>
        <fullName evidence="10">Protein-beta-aspartate methyltransferase</fullName>
    </alternativeName>
</protein>
<evidence type="ECO:0000256" key="6">
    <source>
        <dbReference type="ARBA" id="ARBA00022603"/>
    </source>
</evidence>
<sequence>MTLTEDRSAPEAEQTAAAKSAARHAMIVSQLRTSGVNEPWVLSAMAQVAREDYVPEALRDAAYIDRAIPLGNGRFLAAPLVHGKMLAEAAPTSADKALLVGDGNGYLAALLRPLVGSLDTVDPTAVSSLSGEGGYSLVIIDGAVEELPEVLCQQMAEGGRIVTGLVVRGVGRLATGCKAAGSVSLLPLAELGIPALPEFAAPKRWSF</sequence>
<reference evidence="12 13" key="1">
    <citation type="submission" date="2014-10" db="EMBL/GenBank/DDBJ databases">
        <title>Genome sequence of Novosphingobium malaysiense MUSC 273(T).</title>
        <authorList>
            <person name="Lee L.-H."/>
        </authorList>
    </citation>
    <scope>NUCLEOTIDE SEQUENCE [LARGE SCALE GENOMIC DNA]</scope>
    <source>
        <strain evidence="12 13">MUSC 273</strain>
    </source>
</reference>
<dbReference type="Gene3D" id="3.40.50.150">
    <property type="entry name" value="Vaccinia Virus protein VP39"/>
    <property type="match status" value="1"/>
</dbReference>
<keyword evidence="6 12" id="KW-0489">Methyltransferase</keyword>
<proteinExistence type="inferred from homology"/>
<keyword evidence="13" id="KW-1185">Reference proteome</keyword>
<evidence type="ECO:0000256" key="4">
    <source>
        <dbReference type="ARBA" id="ARBA00013346"/>
    </source>
</evidence>
<dbReference type="InterPro" id="IPR029063">
    <property type="entry name" value="SAM-dependent_MTases_sf"/>
</dbReference>
<dbReference type="GO" id="GO:0004719">
    <property type="term" value="F:protein-L-isoaspartate (D-aspartate) O-methyltransferase activity"/>
    <property type="evidence" value="ECO:0007669"/>
    <property type="project" value="UniProtKB-EC"/>
</dbReference>